<protein>
    <submittedName>
        <fullName evidence="1">Uncharacterized protein</fullName>
    </submittedName>
</protein>
<comment type="caution">
    <text evidence="1">The sequence shown here is derived from an EMBL/GenBank/DDBJ whole genome shotgun (WGS) entry which is preliminary data.</text>
</comment>
<evidence type="ECO:0000313" key="1">
    <source>
        <dbReference type="EMBL" id="KAJ8394850.1"/>
    </source>
</evidence>
<reference evidence="1" key="1">
    <citation type="journal article" date="2023" name="Science">
        <title>Genome structures resolve the early diversification of teleost fishes.</title>
        <authorList>
            <person name="Parey E."/>
            <person name="Louis A."/>
            <person name="Montfort J."/>
            <person name="Bouchez O."/>
            <person name="Roques C."/>
            <person name="Iampietro C."/>
            <person name="Lluch J."/>
            <person name="Castinel A."/>
            <person name="Donnadieu C."/>
            <person name="Desvignes T."/>
            <person name="Floi Bucao C."/>
            <person name="Jouanno E."/>
            <person name="Wen M."/>
            <person name="Mejri S."/>
            <person name="Dirks R."/>
            <person name="Jansen H."/>
            <person name="Henkel C."/>
            <person name="Chen W.J."/>
            <person name="Zahm M."/>
            <person name="Cabau C."/>
            <person name="Klopp C."/>
            <person name="Thompson A.W."/>
            <person name="Robinson-Rechavi M."/>
            <person name="Braasch I."/>
            <person name="Lecointre G."/>
            <person name="Bobe J."/>
            <person name="Postlethwait J.H."/>
            <person name="Berthelot C."/>
            <person name="Roest Crollius H."/>
            <person name="Guiguen Y."/>
        </authorList>
    </citation>
    <scope>NUCLEOTIDE SEQUENCE</scope>
    <source>
        <strain evidence="1">NC1722</strain>
    </source>
</reference>
<accession>A0AAD7S2T2</accession>
<evidence type="ECO:0000313" key="2">
    <source>
        <dbReference type="Proteomes" id="UP001221898"/>
    </source>
</evidence>
<dbReference type="EMBL" id="JAINUG010000122">
    <property type="protein sequence ID" value="KAJ8394850.1"/>
    <property type="molecule type" value="Genomic_DNA"/>
</dbReference>
<name>A0AAD7S2T2_9TELE</name>
<keyword evidence="2" id="KW-1185">Reference proteome</keyword>
<sequence length="123" mass="13510">MFCAGALCCSSFLNTSVKPVGCRARNDEEPIRGVSVVSALALRRDSVQRFRCAMARRRSLVSYLLAPPLCRALAFVPRLRRATSLTASDLERGTEGRELGCLCHREETAALIATLISPRALMR</sequence>
<dbReference type="Proteomes" id="UP001221898">
    <property type="component" value="Unassembled WGS sequence"/>
</dbReference>
<proteinExistence type="predicted"/>
<dbReference type="AlphaFoldDB" id="A0AAD7S2T2"/>
<gene>
    <name evidence="1" type="ORF">AAFF_G00042050</name>
</gene>
<organism evidence="1 2">
    <name type="scientific">Aldrovandia affinis</name>
    <dbReference type="NCBI Taxonomy" id="143900"/>
    <lineage>
        <taxon>Eukaryota</taxon>
        <taxon>Metazoa</taxon>
        <taxon>Chordata</taxon>
        <taxon>Craniata</taxon>
        <taxon>Vertebrata</taxon>
        <taxon>Euteleostomi</taxon>
        <taxon>Actinopterygii</taxon>
        <taxon>Neopterygii</taxon>
        <taxon>Teleostei</taxon>
        <taxon>Notacanthiformes</taxon>
        <taxon>Halosauridae</taxon>
        <taxon>Aldrovandia</taxon>
    </lineage>
</organism>